<dbReference type="Proteomes" id="UP001050691">
    <property type="component" value="Unassembled WGS sequence"/>
</dbReference>
<dbReference type="InterPro" id="IPR007541">
    <property type="entry name" value="Uncharacterised_BSP"/>
</dbReference>
<name>A0AAV5AEB5_9AGAM</name>
<dbReference type="EMBL" id="BPWL01000008">
    <property type="protein sequence ID" value="GJJ12974.1"/>
    <property type="molecule type" value="Genomic_DNA"/>
</dbReference>
<organism evidence="2 3">
    <name type="scientific">Clathrus columnatus</name>
    <dbReference type="NCBI Taxonomy" id="1419009"/>
    <lineage>
        <taxon>Eukaryota</taxon>
        <taxon>Fungi</taxon>
        <taxon>Dikarya</taxon>
        <taxon>Basidiomycota</taxon>
        <taxon>Agaricomycotina</taxon>
        <taxon>Agaricomycetes</taxon>
        <taxon>Phallomycetidae</taxon>
        <taxon>Phallales</taxon>
        <taxon>Clathraceae</taxon>
        <taxon>Clathrus</taxon>
    </lineage>
</organism>
<feature type="compositionally biased region" description="Polar residues" evidence="1">
    <location>
        <begin position="32"/>
        <end position="41"/>
    </location>
</feature>
<feature type="region of interest" description="Disordered" evidence="1">
    <location>
        <begin position="26"/>
        <end position="73"/>
    </location>
</feature>
<evidence type="ECO:0000313" key="2">
    <source>
        <dbReference type="EMBL" id="GJJ12974.1"/>
    </source>
</evidence>
<dbReference type="PANTHER" id="PTHR33321">
    <property type="match status" value="1"/>
</dbReference>
<comment type="caution">
    <text evidence="2">The sequence shown here is derived from an EMBL/GenBank/DDBJ whole genome shotgun (WGS) entry which is preliminary data.</text>
</comment>
<dbReference type="Pfam" id="PF04450">
    <property type="entry name" value="BSP"/>
    <property type="match status" value="1"/>
</dbReference>
<reference evidence="2" key="1">
    <citation type="submission" date="2021-10" db="EMBL/GenBank/DDBJ databases">
        <title>De novo Genome Assembly of Clathrus columnatus (Basidiomycota, Fungi) Using Illumina and Nanopore Sequence Data.</title>
        <authorList>
            <person name="Ogiso-Tanaka E."/>
            <person name="Itagaki H."/>
            <person name="Hosoya T."/>
            <person name="Hosaka K."/>
        </authorList>
    </citation>
    <scope>NUCLEOTIDE SEQUENCE</scope>
    <source>
        <strain evidence="2">MO-923</strain>
    </source>
</reference>
<keyword evidence="3" id="KW-1185">Reference proteome</keyword>
<dbReference type="AlphaFoldDB" id="A0AAV5AEB5"/>
<proteinExistence type="predicted"/>
<protein>
    <submittedName>
        <fullName evidence="2">Uncharacterized protein</fullName>
    </submittedName>
</protein>
<evidence type="ECO:0000313" key="3">
    <source>
        <dbReference type="Proteomes" id="UP001050691"/>
    </source>
</evidence>
<dbReference type="PANTHER" id="PTHR33321:SF12">
    <property type="entry name" value="PLANT BASIC SECRETORY PROTEIN (BSP) FAMILY PROTEIN"/>
    <property type="match status" value="1"/>
</dbReference>
<gene>
    <name evidence="2" type="ORF">Clacol_007221</name>
</gene>
<evidence type="ECO:0000256" key="1">
    <source>
        <dbReference type="SAM" id="MobiDB-lite"/>
    </source>
</evidence>
<sequence length="300" mass="33954">MTPGRFFTDERDEKEALFSLLIDDDHKLPIPSRSNDVNPRTSAAPIPPPVNGRPPLINKSSRPSERPLAVPKPSSLETPALWKDYVPQFEYPSPDHVSPGIDLFNLYINHPIHDLHAATICIFEILYPDSAFKPKKVRSPVPLVLRDMDGMAHAANGSSYSGAFKGQSFPNVNHSSELVFSTRYLTGLEHHEDPAFEIRGVFYHELTHSFQYSAENTPGGLIEGIADFVRLRGGYAAKHWREDPVGKKWDQGYETTAYFLDWVDKNVYQGLTALVNEWLGKNKTYDEARLFQDVMPGWSW</sequence>
<accession>A0AAV5AEB5</accession>